<keyword evidence="2" id="KW-1185">Reference proteome</keyword>
<reference evidence="1 2" key="1">
    <citation type="submission" date="2019-07" db="EMBL/GenBank/DDBJ databases">
        <title>Draft genome assembly of a fouling barnacle, Amphibalanus amphitrite (Darwin, 1854): The first reference genome for Thecostraca.</title>
        <authorList>
            <person name="Kim W."/>
        </authorList>
    </citation>
    <scope>NUCLEOTIDE SEQUENCE [LARGE SCALE GENOMIC DNA]</scope>
    <source>
        <strain evidence="1">SNU_AA5</strain>
        <tissue evidence="1">Soma without cirri and trophi</tissue>
    </source>
</reference>
<dbReference type="OrthoDB" id="6108017at2759"/>
<proteinExistence type="predicted"/>
<dbReference type="Proteomes" id="UP000440578">
    <property type="component" value="Unassembled WGS sequence"/>
</dbReference>
<comment type="caution">
    <text evidence="1">The sequence shown here is derived from an EMBL/GenBank/DDBJ whole genome shotgun (WGS) entry which is preliminary data.</text>
</comment>
<evidence type="ECO:0000313" key="1">
    <source>
        <dbReference type="EMBL" id="KAF0288690.1"/>
    </source>
</evidence>
<dbReference type="EMBL" id="VIIS01002086">
    <property type="protein sequence ID" value="KAF0288690.1"/>
    <property type="molecule type" value="Genomic_DNA"/>
</dbReference>
<sequence>MERALHARDQIGVEDFVLLEDYRSQEAFVDNLRKRFNADLIYVSAASDPPTSDLAPGPESVVDKSMRIAEST</sequence>
<name>A0A6A4VBP5_AMPAM</name>
<protein>
    <submittedName>
        <fullName evidence="1">Myosin-IB</fullName>
    </submittedName>
</protein>
<evidence type="ECO:0000313" key="2">
    <source>
        <dbReference type="Proteomes" id="UP000440578"/>
    </source>
</evidence>
<accession>A0A6A4VBP5</accession>
<organism evidence="1 2">
    <name type="scientific">Amphibalanus amphitrite</name>
    <name type="common">Striped barnacle</name>
    <name type="synonym">Balanus amphitrite</name>
    <dbReference type="NCBI Taxonomy" id="1232801"/>
    <lineage>
        <taxon>Eukaryota</taxon>
        <taxon>Metazoa</taxon>
        <taxon>Ecdysozoa</taxon>
        <taxon>Arthropoda</taxon>
        <taxon>Crustacea</taxon>
        <taxon>Multicrustacea</taxon>
        <taxon>Cirripedia</taxon>
        <taxon>Thoracica</taxon>
        <taxon>Thoracicalcarea</taxon>
        <taxon>Balanomorpha</taxon>
        <taxon>Balanoidea</taxon>
        <taxon>Balanidae</taxon>
        <taxon>Amphibalaninae</taxon>
        <taxon>Amphibalanus</taxon>
    </lineage>
</organism>
<dbReference type="AlphaFoldDB" id="A0A6A4VBP5"/>
<gene>
    <name evidence="1" type="primary">Myo61F_2</name>
    <name evidence="1" type="ORF">FJT64_001394</name>
</gene>